<dbReference type="NCBIfam" id="TIGR01494">
    <property type="entry name" value="ATPase_P-type"/>
    <property type="match status" value="1"/>
</dbReference>
<evidence type="ECO:0000259" key="18">
    <source>
        <dbReference type="Pfam" id="PF00122"/>
    </source>
</evidence>
<evidence type="ECO:0000256" key="6">
    <source>
        <dbReference type="ARBA" id="ARBA00022741"/>
    </source>
</evidence>
<evidence type="ECO:0000256" key="17">
    <source>
        <dbReference type="SAM" id="MobiDB-lite"/>
    </source>
</evidence>
<feature type="domain" description="P-type ATPase A" evidence="18">
    <location>
        <begin position="141"/>
        <end position="201"/>
    </location>
</feature>
<name>E4Y8V5_OIKDI</name>
<evidence type="ECO:0000256" key="10">
    <source>
        <dbReference type="ARBA" id="ARBA00022989"/>
    </source>
</evidence>
<sequence length="1162" mass="132011">MEWFESTKHQIRLWVAEKFPNLHEQAQTEVNESNSRKVFFLHQLPPGEEQPSVRIDNRISSSKYTIITFIPHNLYEQFHRVANFYFLFIFTMEVLMDSPVSPYTSGLPLSFVVCLTAIKQAYEDYLRYREDKEENNKLIYVVRSGVLVQDRCMNIRPGDIVRVSEGETVPADLVLISSSDQSNHAYYSTAALDGESNLKEASALKKTQFFSTPAEITQIRCYCEVQAPNTELYRFAGRSVFNYGVGGENEEIFPLTPDQFIFRGSILRNTEWIYGLAVYTGVETKMVQNWKGKRQKRSSAELSMNRFLMFYLILLFSLSGLSLFVEGIWNIGRSDEWYRILLEPTTTGATLVTFFSFLVIYNYVIPISLYVTVEMQRFVSAFYISWDEKFAYKTADGEELRAKVNCSDINDELGQIKFLLSDKTGTLTENEMNLKSCSIGGVRFDLIVNIFYEVRSLSFTSKNSCKGNQLVRADTKAELLPHHDPAVYQFFLAMALCHTVQAKVDPKLSIQYSASSPDELALVEAAKNLGVAFTGASEDSPNMIKVQTCTKARCFSVEEIIEFDSTRKRQTVILKDENGAYLILTKGADSHVLPLVTQGPIKQIENSVLEFSMQGYRTLILCKKLVTKEEGDRLVKELAEAKSIVNDAARNKALGSINDEIESNLQLMGATAVEDKLQKNVAQTMANLREAGIFVWVLTGDKEETALAVSRMAKHIDSSTKLLKIEGENTNEIGRSIADAIRQLSPGSEFGGPIRKNCGRGWGLVIPGAVVSVAIRDHRKILQTLLIQIRPESVICCRMAPIQKAQIVKLARSQEGGNDLTLAIGDGANDVSMIQEAHVGVGIFGKEGRAAAQNADYAIPRFFHLERLLLFHGRMFYDRLGNLIQYFFYKNITFVLPQILFQLQCGFSQTTLYDGIYLTMYNTAFTAFPVMFFGILERYLPEESLQKKPHIYKDNANNKHLSMRAFVRWTAEGLLHGLILYCLSSVYYHGRPSDNFEFGIGCYTSIVLVVTARLAVETSCWTWLTHLVLWGTVISFFVFAFIYSSTVWTFSAHGGNVYWLMQRQWGSAFTWLFIPIMLVVCILPIIAQKTFMNELFPTETHIEMRQVNIQSSNEDYTISPVYQLNRLVRWWQRKRGHEDAQPIPIHQSQSYSSTESESIFQI</sequence>
<accession>E4Y8V5</accession>
<evidence type="ECO:0000259" key="20">
    <source>
        <dbReference type="Pfam" id="PF16212"/>
    </source>
</evidence>
<dbReference type="Gene3D" id="3.40.50.1000">
    <property type="entry name" value="HAD superfamily/HAD-like"/>
    <property type="match status" value="1"/>
</dbReference>
<feature type="binding site" evidence="15">
    <location>
        <position position="826"/>
    </location>
    <ligand>
        <name>Mg(2+)</name>
        <dbReference type="ChEBI" id="CHEBI:18420"/>
    </ligand>
</feature>
<feature type="transmembrane region" description="Helical" evidence="16">
    <location>
        <begin position="307"/>
        <end position="329"/>
    </location>
</feature>
<evidence type="ECO:0000256" key="3">
    <source>
        <dbReference type="ARBA" id="ARBA00008109"/>
    </source>
</evidence>
<feature type="binding site" evidence="14">
    <location>
        <position position="422"/>
    </location>
    <ligand>
        <name>ATP</name>
        <dbReference type="ChEBI" id="CHEBI:30616"/>
    </ligand>
</feature>
<dbReference type="PANTHER" id="PTHR24092">
    <property type="entry name" value="PROBABLE PHOSPHOLIPID-TRANSPORTING ATPASE"/>
    <property type="match status" value="1"/>
</dbReference>
<evidence type="ECO:0000256" key="2">
    <source>
        <dbReference type="ARBA" id="ARBA00004308"/>
    </source>
</evidence>
<keyword evidence="9 16" id="KW-1278">Translocase</keyword>
<dbReference type="SFLD" id="SFLDF00027">
    <property type="entry name" value="p-type_atpase"/>
    <property type="match status" value="1"/>
</dbReference>
<feature type="domain" description="P-type ATPase N-terminal" evidence="19">
    <location>
        <begin position="56"/>
        <end position="105"/>
    </location>
</feature>
<feature type="transmembrane region" description="Helical" evidence="16">
    <location>
        <begin position="1068"/>
        <end position="1087"/>
    </location>
</feature>
<feature type="binding site" evidence="14">
    <location>
        <position position="423"/>
    </location>
    <ligand>
        <name>ATP</name>
        <dbReference type="ChEBI" id="CHEBI:30616"/>
    </ligand>
</feature>
<feature type="binding site" evidence="14">
    <location>
        <position position="700"/>
    </location>
    <ligand>
        <name>ATP</name>
        <dbReference type="ChEBI" id="CHEBI:30616"/>
    </ligand>
</feature>
<keyword evidence="7 14" id="KW-0067">ATP-binding</keyword>
<evidence type="ECO:0000256" key="7">
    <source>
        <dbReference type="ARBA" id="ARBA00022840"/>
    </source>
</evidence>
<comment type="subcellular location">
    <subcellularLocation>
        <location evidence="2">Endomembrane system</location>
    </subcellularLocation>
    <subcellularLocation>
        <location evidence="1 16">Membrane</location>
        <topology evidence="1 16">Multi-pass membrane protein</topology>
    </subcellularLocation>
</comment>
<proteinExistence type="inferred from homology"/>
<evidence type="ECO:0000256" key="15">
    <source>
        <dbReference type="PIRSR" id="PIRSR606539-3"/>
    </source>
</evidence>
<dbReference type="GO" id="GO:0016887">
    <property type="term" value="F:ATP hydrolysis activity"/>
    <property type="evidence" value="ECO:0007669"/>
    <property type="project" value="InterPro"/>
</dbReference>
<dbReference type="InterPro" id="IPR008250">
    <property type="entry name" value="ATPase_P-typ_transduc_dom_A_sf"/>
</dbReference>
<keyword evidence="11 16" id="KW-0472">Membrane</keyword>
<dbReference type="InterPro" id="IPR023214">
    <property type="entry name" value="HAD_sf"/>
</dbReference>
<dbReference type="InterPro" id="IPR001757">
    <property type="entry name" value="P_typ_ATPase"/>
</dbReference>
<feature type="region of interest" description="Disordered" evidence="17">
    <location>
        <begin position="1142"/>
        <end position="1162"/>
    </location>
</feature>
<dbReference type="SUPFAM" id="SSF56784">
    <property type="entry name" value="HAD-like"/>
    <property type="match status" value="1"/>
</dbReference>
<feature type="active site" description="4-aspartylphosphate intermediate" evidence="13">
    <location>
        <position position="422"/>
    </location>
</feature>
<feature type="binding site" evidence="14">
    <location>
        <position position="699"/>
    </location>
    <ligand>
        <name>ATP</name>
        <dbReference type="ChEBI" id="CHEBI:30616"/>
    </ligand>
</feature>
<dbReference type="InterPro" id="IPR032630">
    <property type="entry name" value="P_typ_ATPase_c"/>
</dbReference>
<dbReference type="InterPro" id="IPR023299">
    <property type="entry name" value="ATPase_P-typ_cyto_dom_N"/>
</dbReference>
<dbReference type="SUPFAM" id="SSF81653">
    <property type="entry name" value="Calcium ATPase, transduction domain A"/>
    <property type="match status" value="1"/>
</dbReference>
<dbReference type="InterPro" id="IPR059000">
    <property type="entry name" value="ATPase_P-type_domA"/>
</dbReference>
<feature type="transmembrane region" description="Helical" evidence="16">
    <location>
        <begin position="1027"/>
        <end position="1048"/>
    </location>
</feature>
<evidence type="ECO:0000256" key="16">
    <source>
        <dbReference type="RuleBase" id="RU362033"/>
    </source>
</evidence>
<dbReference type="SUPFAM" id="SSF81660">
    <property type="entry name" value="Metal cation-transporting ATPase, ATP-binding domain N"/>
    <property type="match status" value="1"/>
</dbReference>
<dbReference type="InterPro" id="IPR018303">
    <property type="entry name" value="ATPase_P-typ_P_site"/>
</dbReference>
<feature type="binding site" evidence="14">
    <location>
        <position position="424"/>
    </location>
    <ligand>
        <name>ATP</name>
        <dbReference type="ChEBI" id="CHEBI:30616"/>
    </ligand>
</feature>
<gene>
    <name evidence="21" type="ORF">GSOID_T00029286001</name>
</gene>
<evidence type="ECO:0000256" key="4">
    <source>
        <dbReference type="ARBA" id="ARBA00022692"/>
    </source>
</evidence>
<feature type="transmembrane region" description="Helical" evidence="16">
    <location>
        <begin position="969"/>
        <end position="990"/>
    </location>
</feature>
<evidence type="ECO:0000256" key="14">
    <source>
        <dbReference type="PIRSR" id="PIRSR606539-2"/>
    </source>
</evidence>
<feature type="transmembrane region" description="Helical" evidence="16">
    <location>
        <begin position="915"/>
        <end position="936"/>
    </location>
</feature>
<evidence type="ECO:0000256" key="5">
    <source>
        <dbReference type="ARBA" id="ARBA00022723"/>
    </source>
</evidence>
<feature type="transmembrane region" description="Helical" evidence="16">
    <location>
        <begin position="349"/>
        <end position="373"/>
    </location>
</feature>
<evidence type="ECO:0000256" key="11">
    <source>
        <dbReference type="ARBA" id="ARBA00023136"/>
    </source>
</evidence>
<dbReference type="Pfam" id="PF16212">
    <property type="entry name" value="PhoLip_ATPase_C"/>
    <property type="match status" value="1"/>
</dbReference>
<feature type="binding site" evidence="14">
    <location>
        <position position="617"/>
    </location>
    <ligand>
        <name>ATP</name>
        <dbReference type="ChEBI" id="CHEBI:30616"/>
    </ligand>
</feature>
<evidence type="ECO:0000256" key="8">
    <source>
        <dbReference type="ARBA" id="ARBA00022842"/>
    </source>
</evidence>
<evidence type="ECO:0000256" key="12">
    <source>
        <dbReference type="ARBA" id="ARBA00034036"/>
    </source>
</evidence>
<dbReference type="EMBL" id="FN654329">
    <property type="protein sequence ID" value="CBY43687.1"/>
    <property type="molecule type" value="Genomic_DNA"/>
</dbReference>
<reference evidence="21" key="1">
    <citation type="journal article" date="2010" name="Science">
        <title>Plasticity of animal genome architecture unmasked by rapid evolution of a pelagic tunicate.</title>
        <authorList>
            <person name="Denoeud F."/>
            <person name="Henriet S."/>
            <person name="Mungpakdee S."/>
            <person name="Aury J.M."/>
            <person name="Da Silva C."/>
            <person name="Brinkmann H."/>
            <person name="Mikhaleva J."/>
            <person name="Olsen L.C."/>
            <person name="Jubin C."/>
            <person name="Canestro C."/>
            <person name="Bouquet J.M."/>
            <person name="Danks G."/>
            <person name="Poulain J."/>
            <person name="Campsteijn C."/>
            <person name="Adamski M."/>
            <person name="Cross I."/>
            <person name="Yadetie F."/>
            <person name="Muffato M."/>
            <person name="Louis A."/>
            <person name="Butcher S."/>
            <person name="Tsagkogeorga G."/>
            <person name="Konrad A."/>
            <person name="Singh S."/>
            <person name="Jensen M.F."/>
            <person name="Cong E.H."/>
            <person name="Eikeseth-Otteraa H."/>
            <person name="Noel B."/>
            <person name="Anthouard V."/>
            <person name="Porcel B.M."/>
            <person name="Kachouri-Lafond R."/>
            <person name="Nishino A."/>
            <person name="Ugolini M."/>
            <person name="Chourrout P."/>
            <person name="Nishida H."/>
            <person name="Aasland R."/>
            <person name="Huzurbazar S."/>
            <person name="Westhof E."/>
            <person name="Delsuc F."/>
            <person name="Lehrach H."/>
            <person name="Reinhardt R."/>
            <person name="Weissenbach J."/>
            <person name="Roy S.W."/>
            <person name="Artiguenave F."/>
            <person name="Postlethwait J.H."/>
            <person name="Manak J.R."/>
            <person name="Thompson E.M."/>
            <person name="Jaillon O."/>
            <person name="Du Pasquier L."/>
            <person name="Boudinot P."/>
            <person name="Liberles D.A."/>
            <person name="Volff J.N."/>
            <person name="Philippe H."/>
            <person name="Lenhard B."/>
            <person name="Roest Crollius H."/>
            <person name="Wincker P."/>
            <person name="Chourrout D."/>
        </authorList>
    </citation>
    <scope>NUCLEOTIDE SEQUENCE [LARGE SCALE GENOMIC DNA]</scope>
</reference>
<dbReference type="GO" id="GO:0005783">
    <property type="term" value="C:endoplasmic reticulum"/>
    <property type="evidence" value="ECO:0007669"/>
    <property type="project" value="TreeGrafter"/>
</dbReference>
<keyword evidence="5 15" id="KW-0479">Metal-binding</keyword>
<evidence type="ECO:0000313" key="21">
    <source>
        <dbReference type="EMBL" id="CBY43687.1"/>
    </source>
</evidence>
<dbReference type="NCBIfam" id="TIGR01652">
    <property type="entry name" value="ATPase-Plipid"/>
    <property type="match status" value="1"/>
</dbReference>
<evidence type="ECO:0000256" key="13">
    <source>
        <dbReference type="PIRSR" id="PIRSR606539-1"/>
    </source>
</evidence>
<feature type="transmembrane region" description="Helical" evidence="16">
    <location>
        <begin position="883"/>
        <end position="903"/>
    </location>
</feature>
<feature type="binding site" evidence="15">
    <location>
        <position position="424"/>
    </location>
    <ligand>
        <name>Mg(2+)</name>
        <dbReference type="ChEBI" id="CHEBI:18420"/>
    </ligand>
</feature>
<comment type="similarity">
    <text evidence="3 16">Belongs to the cation transport ATPase (P-type) (TC 3.A.3) family. Type IV subfamily.</text>
</comment>
<dbReference type="Pfam" id="PF13246">
    <property type="entry name" value="Cation_ATPase"/>
    <property type="match status" value="1"/>
</dbReference>
<organism evidence="21">
    <name type="scientific">Oikopleura dioica</name>
    <name type="common">Tunicate</name>
    <dbReference type="NCBI Taxonomy" id="34765"/>
    <lineage>
        <taxon>Eukaryota</taxon>
        <taxon>Metazoa</taxon>
        <taxon>Chordata</taxon>
        <taxon>Tunicata</taxon>
        <taxon>Appendicularia</taxon>
        <taxon>Copelata</taxon>
        <taxon>Oikopleuridae</taxon>
        <taxon>Oikopleura</taxon>
    </lineage>
</organism>
<dbReference type="GO" id="GO:0005886">
    <property type="term" value="C:plasma membrane"/>
    <property type="evidence" value="ECO:0007669"/>
    <property type="project" value="TreeGrafter"/>
</dbReference>
<dbReference type="SUPFAM" id="SSF81665">
    <property type="entry name" value="Calcium ATPase, transmembrane domain M"/>
    <property type="match status" value="1"/>
</dbReference>
<feature type="binding site" evidence="14">
    <location>
        <position position="519"/>
    </location>
    <ligand>
        <name>ATP</name>
        <dbReference type="ChEBI" id="CHEBI:30616"/>
    </ligand>
</feature>
<dbReference type="SFLD" id="SFLDS00003">
    <property type="entry name" value="Haloacid_Dehalogenase"/>
    <property type="match status" value="1"/>
</dbReference>
<dbReference type="PROSITE" id="PS00154">
    <property type="entry name" value="ATPASE_E1_E2"/>
    <property type="match status" value="1"/>
</dbReference>
<feature type="binding site" evidence="15">
    <location>
        <position position="830"/>
    </location>
    <ligand>
        <name>Mg(2+)</name>
        <dbReference type="ChEBI" id="CHEBI:18420"/>
    </ligand>
</feature>
<feature type="binding site" evidence="14">
    <location>
        <position position="563"/>
    </location>
    <ligand>
        <name>ATP</name>
        <dbReference type="ChEBI" id="CHEBI:30616"/>
    </ligand>
</feature>
<dbReference type="PRINTS" id="PR00119">
    <property type="entry name" value="CATATPASE"/>
</dbReference>
<dbReference type="Proteomes" id="UP000011014">
    <property type="component" value="Unassembled WGS sequence"/>
</dbReference>
<feature type="compositionally biased region" description="Low complexity" evidence="17">
    <location>
        <begin position="1147"/>
        <end position="1162"/>
    </location>
</feature>
<keyword evidence="10 16" id="KW-1133">Transmembrane helix</keyword>
<comment type="cofactor">
    <cofactor evidence="15">
        <name>Mg(2+)</name>
        <dbReference type="ChEBI" id="CHEBI:18420"/>
    </cofactor>
</comment>
<dbReference type="InterPro" id="IPR032631">
    <property type="entry name" value="P-type_ATPase_N"/>
</dbReference>
<protein>
    <recommendedName>
        <fullName evidence="16">Phospholipid-transporting ATPase</fullName>
        <ecNumber evidence="16">7.6.2.1</ecNumber>
    </recommendedName>
</protein>
<dbReference type="EC" id="7.6.2.1" evidence="16"/>
<evidence type="ECO:0000256" key="1">
    <source>
        <dbReference type="ARBA" id="ARBA00004141"/>
    </source>
</evidence>
<dbReference type="Pfam" id="PF16209">
    <property type="entry name" value="PhoLip_ATPase_N"/>
    <property type="match status" value="1"/>
</dbReference>
<feature type="binding site" evidence="14">
    <location>
        <position position="798"/>
    </location>
    <ligand>
        <name>ATP</name>
        <dbReference type="ChEBI" id="CHEBI:30616"/>
    </ligand>
</feature>
<dbReference type="InterPro" id="IPR036412">
    <property type="entry name" value="HAD-like_sf"/>
</dbReference>
<keyword evidence="8 15" id="KW-0460">Magnesium</keyword>
<feature type="domain" description="P-type ATPase C-terminal" evidence="20">
    <location>
        <begin position="852"/>
        <end position="1098"/>
    </location>
</feature>
<dbReference type="InterPro" id="IPR023298">
    <property type="entry name" value="ATPase_P-typ_TM_dom_sf"/>
</dbReference>
<feature type="binding site" evidence="14">
    <location>
        <position position="586"/>
    </location>
    <ligand>
        <name>ATP</name>
        <dbReference type="ChEBI" id="CHEBI:30616"/>
    </ligand>
</feature>
<feature type="binding site" evidence="14">
    <location>
        <position position="804"/>
    </location>
    <ligand>
        <name>ATP</name>
        <dbReference type="ChEBI" id="CHEBI:30616"/>
    </ligand>
</feature>
<dbReference type="InterPro" id="IPR044492">
    <property type="entry name" value="P_typ_ATPase_HD_dom"/>
</dbReference>
<feature type="binding site" evidence="14">
    <location>
        <position position="830"/>
    </location>
    <ligand>
        <name>ATP</name>
        <dbReference type="ChEBI" id="CHEBI:30616"/>
    </ligand>
</feature>
<dbReference type="PANTHER" id="PTHR24092:SF175">
    <property type="entry name" value="PHOSPHOLIPID-TRANSPORTING ATPASE"/>
    <property type="match status" value="1"/>
</dbReference>
<dbReference type="GO" id="GO:0000287">
    <property type="term" value="F:magnesium ion binding"/>
    <property type="evidence" value="ECO:0007669"/>
    <property type="project" value="UniProtKB-UniRule"/>
</dbReference>
<evidence type="ECO:0000256" key="9">
    <source>
        <dbReference type="ARBA" id="ARBA00022967"/>
    </source>
</evidence>
<feature type="binding site" evidence="14">
    <location>
        <position position="701"/>
    </location>
    <ligand>
        <name>ATP</name>
        <dbReference type="ChEBI" id="CHEBI:30616"/>
    </ligand>
</feature>
<feature type="transmembrane region" description="Helical" evidence="16">
    <location>
        <begin position="996"/>
        <end position="1015"/>
    </location>
</feature>
<feature type="binding site" evidence="14">
    <location>
        <position position="829"/>
    </location>
    <ligand>
        <name>ATP</name>
        <dbReference type="ChEBI" id="CHEBI:30616"/>
    </ligand>
</feature>
<comment type="catalytic activity">
    <reaction evidence="12 16">
        <text>ATP + H2O + phospholipidSide 1 = ADP + phosphate + phospholipidSide 2.</text>
        <dbReference type="EC" id="7.6.2.1"/>
    </reaction>
</comment>
<dbReference type="SFLD" id="SFLDG00002">
    <property type="entry name" value="C1.7:_P-type_atpase_like"/>
    <property type="match status" value="1"/>
</dbReference>
<dbReference type="GO" id="GO:0005524">
    <property type="term" value="F:ATP binding"/>
    <property type="evidence" value="ECO:0007669"/>
    <property type="project" value="UniProtKB-UniRule"/>
</dbReference>
<dbReference type="GO" id="GO:0045332">
    <property type="term" value="P:phospholipid translocation"/>
    <property type="evidence" value="ECO:0007669"/>
    <property type="project" value="TreeGrafter"/>
</dbReference>
<dbReference type="Gene3D" id="2.70.150.10">
    <property type="entry name" value="Calcium-transporting ATPase, cytoplasmic transduction domain A"/>
    <property type="match status" value="1"/>
</dbReference>
<feature type="binding site" evidence="15">
    <location>
        <position position="422"/>
    </location>
    <ligand>
        <name>Mg(2+)</name>
        <dbReference type="ChEBI" id="CHEBI:18420"/>
    </ligand>
</feature>
<keyword evidence="6 14" id="KW-0547">Nucleotide-binding</keyword>
<evidence type="ECO:0000259" key="19">
    <source>
        <dbReference type="Pfam" id="PF16209"/>
    </source>
</evidence>
<dbReference type="InterPro" id="IPR006539">
    <property type="entry name" value="P-type_ATPase_IV"/>
</dbReference>
<dbReference type="Gene3D" id="3.40.1110.10">
    <property type="entry name" value="Calcium-transporting ATPase, cytoplasmic domain N"/>
    <property type="match status" value="1"/>
</dbReference>
<dbReference type="AlphaFoldDB" id="E4Y8V5"/>
<keyword evidence="4 16" id="KW-0812">Transmembrane</keyword>
<dbReference type="GO" id="GO:0140326">
    <property type="term" value="F:ATPase-coupled intramembrane lipid transporter activity"/>
    <property type="evidence" value="ECO:0007669"/>
    <property type="project" value="UniProtKB-EC"/>
</dbReference>
<dbReference type="Pfam" id="PF00122">
    <property type="entry name" value="E1-E2_ATPase"/>
    <property type="match status" value="1"/>
</dbReference>